<dbReference type="Gene3D" id="2.40.10.10">
    <property type="entry name" value="Trypsin-like serine proteases"/>
    <property type="match status" value="2"/>
</dbReference>
<dbReference type="CDD" id="cd21112">
    <property type="entry name" value="alphaLP-like"/>
    <property type="match status" value="1"/>
</dbReference>
<evidence type="ECO:0000256" key="3">
    <source>
        <dbReference type="ARBA" id="ARBA00022801"/>
    </source>
</evidence>
<keyword evidence="4" id="KW-0720">Serine protease</keyword>
<dbReference type="PRINTS" id="PR00861">
    <property type="entry name" value="ALYTICPTASE"/>
</dbReference>
<proteinExistence type="inferred from homology"/>
<evidence type="ECO:0000313" key="8">
    <source>
        <dbReference type="Proteomes" id="UP000475532"/>
    </source>
</evidence>
<evidence type="ECO:0000256" key="6">
    <source>
        <dbReference type="SAM" id="SignalP"/>
    </source>
</evidence>
<evidence type="ECO:0000256" key="4">
    <source>
        <dbReference type="ARBA" id="ARBA00022825"/>
    </source>
</evidence>
<evidence type="ECO:0000256" key="2">
    <source>
        <dbReference type="ARBA" id="ARBA00022670"/>
    </source>
</evidence>
<comment type="similarity">
    <text evidence="1">Belongs to the peptidase S1 family.</text>
</comment>
<dbReference type="InterPro" id="IPR035070">
    <property type="entry name" value="Streptogrisin_prodomain"/>
</dbReference>
<dbReference type="AlphaFoldDB" id="A0A6L9R0X2"/>
<feature type="chain" id="PRO_5038404799" evidence="6">
    <location>
        <begin position="26"/>
        <end position="426"/>
    </location>
</feature>
<keyword evidence="5" id="KW-1015">Disulfide bond</keyword>
<keyword evidence="3" id="KW-0378">Hydrolase</keyword>
<dbReference type="RefSeq" id="WP_163064479.1">
    <property type="nucleotide sequence ID" value="NZ_JAAGLI010001243.1"/>
</dbReference>
<feature type="signal peptide" evidence="6">
    <location>
        <begin position="1"/>
        <end position="25"/>
    </location>
</feature>
<reference evidence="7 8" key="1">
    <citation type="submission" date="2020-01" db="EMBL/GenBank/DDBJ databases">
        <title>Insect and environment-associated Actinomycetes.</title>
        <authorList>
            <person name="Currrie C."/>
            <person name="Chevrette M."/>
            <person name="Carlson C."/>
            <person name="Stubbendieck R."/>
            <person name="Wendt-Pienkowski E."/>
        </authorList>
    </citation>
    <scope>NUCLEOTIDE SEQUENCE [LARGE SCALE GENOMIC DNA]</scope>
    <source>
        <strain evidence="7 8">SID10258</strain>
    </source>
</reference>
<dbReference type="Gene3D" id="3.30.300.50">
    <property type="match status" value="1"/>
</dbReference>
<name>A0A6L9R0X2_9ACTN</name>
<keyword evidence="6" id="KW-0732">Signal</keyword>
<keyword evidence="2 7" id="KW-0645">Protease</keyword>
<accession>A0A6L9R0X2</accession>
<organism evidence="7 8">
    <name type="scientific">Actinomadura bangladeshensis</name>
    <dbReference type="NCBI Taxonomy" id="453573"/>
    <lineage>
        <taxon>Bacteria</taxon>
        <taxon>Bacillati</taxon>
        <taxon>Actinomycetota</taxon>
        <taxon>Actinomycetes</taxon>
        <taxon>Streptosporangiales</taxon>
        <taxon>Thermomonosporaceae</taxon>
        <taxon>Actinomadura</taxon>
    </lineage>
</organism>
<gene>
    <name evidence="7" type="ORF">G3I70_46030</name>
</gene>
<dbReference type="GO" id="GO:0004252">
    <property type="term" value="F:serine-type endopeptidase activity"/>
    <property type="evidence" value="ECO:0007669"/>
    <property type="project" value="InterPro"/>
</dbReference>
<protein>
    <submittedName>
        <fullName evidence="7">Protease</fullName>
    </submittedName>
</protein>
<evidence type="ECO:0000313" key="7">
    <source>
        <dbReference type="EMBL" id="NEA29814.1"/>
    </source>
</evidence>
<sequence length="426" mass="44698">MVRHKRSGVATALAAAAVLITASVAAPVPAGAATGRGAPPAPVPSQRSQTQIKKEAEQALVKQIVKDHHVSLAEARRRADRQPAQLKLASKIRKDLGAAYGGAWIDQGHGGTLTIGVTKATKATAAPKARTTARASGMSDTDTTAVEYSFGHLQQVSAALAERVAKANKGAGNGLQTGIATSRNVVKLNSLRGAALTPAQRGVLRWAKHEFGGAVQVGTYAHKSVPKYCYDDYACDPPLRSGLAIFTSGARCTSAFTTYSGGRYYMLTAGHCAEIGYWWDVSTYSYGYQNVGGVANYTFGWYGDSAIISVDNPNWWQPRGWVLYQTPIYGAESDYVGGYVCKQGSTTGYTCGTVTEIDATVSYPNRTLAGMTWSTACDGPGDSGSGVFHGNYAHGILSGGPNSGCGMIHEPIGRALSTWGVSLLSG</sequence>
<dbReference type="GO" id="GO:0006508">
    <property type="term" value="P:proteolysis"/>
    <property type="evidence" value="ECO:0007669"/>
    <property type="project" value="UniProtKB-KW"/>
</dbReference>
<dbReference type="InterPro" id="IPR001316">
    <property type="entry name" value="Pept_S1A_streptogrisin"/>
</dbReference>
<dbReference type="InterPro" id="IPR009003">
    <property type="entry name" value="Peptidase_S1_PA"/>
</dbReference>
<dbReference type="EMBL" id="JAAGLI010001243">
    <property type="protein sequence ID" value="NEA29814.1"/>
    <property type="molecule type" value="Genomic_DNA"/>
</dbReference>
<evidence type="ECO:0000256" key="5">
    <source>
        <dbReference type="ARBA" id="ARBA00023157"/>
    </source>
</evidence>
<dbReference type="Proteomes" id="UP000475532">
    <property type="component" value="Unassembled WGS sequence"/>
</dbReference>
<comment type="caution">
    <text evidence="7">The sequence shown here is derived from an EMBL/GenBank/DDBJ whole genome shotgun (WGS) entry which is preliminary data.</text>
</comment>
<evidence type="ECO:0000256" key="1">
    <source>
        <dbReference type="ARBA" id="ARBA00007664"/>
    </source>
</evidence>
<dbReference type="InterPro" id="IPR043504">
    <property type="entry name" value="Peptidase_S1_PA_chymotrypsin"/>
</dbReference>
<dbReference type="SUPFAM" id="SSF50494">
    <property type="entry name" value="Trypsin-like serine proteases"/>
    <property type="match status" value="1"/>
</dbReference>